<dbReference type="EMBL" id="MBQG01000054">
    <property type="protein sequence ID" value="OHX53926.1"/>
    <property type="molecule type" value="Genomic_DNA"/>
</dbReference>
<name>A0ABX3D193_9BACL</name>
<accession>A0ABX3D193</accession>
<evidence type="ECO:0000259" key="2">
    <source>
        <dbReference type="Pfam" id="PF13349"/>
    </source>
</evidence>
<sequence>MKTFVRVLIILTALTVIGVIAIFYAIYSSDPEQQDVLEEKTFDAEVREMEIRVDNSRVDFLPSEDENSRVVLSGNNDDYTLETNVSGGRLIVEVEERSPFFNFGLNRSSTLQVFVPADGVSSLTADSTNGAIQANGISADDVMLEANNGRIELEAVDSETLSVETANGRIELTDMEADIAVRASNGRIIFTDVSGDLQAKANNGQIELIVDTLDFPVDFETNNGHIEIQTENEPTNARIESRVDLGSIDVYGQDSEQVSFGNGEVLINLVSNNGRIEVD</sequence>
<feature type="domain" description="DUF4097" evidence="2">
    <location>
        <begin position="47"/>
        <end position="252"/>
    </location>
</feature>
<evidence type="ECO:0000313" key="3">
    <source>
        <dbReference type="EMBL" id="OHX53926.1"/>
    </source>
</evidence>
<dbReference type="PANTHER" id="PTHR34094:SF1">
    <property type="entry name" value="PROTEIN FAM185A"/>
    <property type="match status" value="1"/>
</dbReference>
<dbReference type="Pfam" id="PF13349">
    <property type="entry name" value="DUF4097"/>
    <property type="match status" value="1"/>
</dbReference>
<evidence type="ECO:0000313" key="4">
    <source>
        <dbReference type="Proteomes" id="UP000242153"/>
    </source>
</evidence>
<gene>
    <name evidence="3" type="ORF">BB776_01495</name>
</gene>
<proteinExistence type="predicted"/>
<reference evidence="3" key="1">
    <citation type="submission" date="2016-07" db="EMBL/GenBank/DDBJ databases">
        <title>Draft genome Planococcus salivarum.</title>
        <authorList>
            <person name="See-Too W.S."/>
        </authorList>
    </citation>
    <scope>NUCLEOTIDE SEQUENCE [LARGE SCALE GENOMIC DNA]</scope>
    <source>
        <strain evidence="3">DSM 23820</strain>
    </source>
</reference>
<organism evidence="3 4">
    <name type="scientific">Planococcus salinarum</name>
    <dbReference type="NCBI Taxonomy" id="622695"/>
    <lineage>
        <taxon>Bacteria</taxon>
        <taxon>Bacillati</taxon>
        <taxon>Bacillota</taxon>
        <taxon>Bacilli</taxon>
        <taxon>Bacillales</taxon>
        <taxon>Caryophanaceae</taxon>
        <taxon>Planococcus</taxon>
    </lineage>
</organism>
<keyword evidence="1" id="KW-1133">Transmembrane helix</keyword>
<dbReference type="Proteomes" id="UP000242153">
    <property type="component" value="Unassembled WGS sequence"/>
</dbReference>
<dbReference type="InterPro" id="IPR025164">
    <property type="entry name" value="Toastrack_DUF4097"/>
</dbReference>
<keyword evidence="1" id="KW-0472">Membrane</keyword>
<feature type="transmembrane region" description="Helical" evidence="1">
    <location>
        <begin position="7"/>
        <end position="27"/>
    </location>
</feature>
<comment type="caution">
    <text evidence="3">The sequence shown here is derived from an EMBL/GenBank/DDBJ whole genome shotgun (WGS) entry which is preliminary data.</text>
</comment>
<keyword evidence="1" id="KW-0812">Transmembrane</keyword>
<dbReference type="RefSeq" id="WP_071151923.1">
    <property type="nucleotide sequence ID" value="NZ_QQRT01000003.1"/>
</dbReference>
<protein>
    <recommendedName>
        <fullName evidence="2">DUF4097 domain-containing protein</fullName>
    </recommendedName>
</protein>
<keyword evidence="4" id="KW-1185">Reference proteome</keyword>
<evidence type="ECO:0000256" key="1">
    <source>
        <dbReference type="SAM" id="Phobius"/>
    </source>
</evidence>
<dbReference type="PANTHER" id="PTHR34094">
    <property type="match status" value="1"/>
</dbReference>